<dbReference type="InterPro" id="IPR053206">
    <property type="entry name" value="Dimeric_xanthone_biosynth"/>
</dbReference>
<dbReference type="Proteomes" id="UP000664169">
    <property type="component" value="Unassembled WGS sequence"/>
</dbReference>
<dbReference type="PANTHER" id="PTHR38048">
    <property type="entry name" value="EXPRESSED PROTEIN"/>
    <property type="match status" value="1"/>
</dbReference>
<name>A0A8H3ICZ8_9LECA</name>
<comment type="caution">
    <text evidence="2">The sequence shown here is derived from an EMBL/GenBank/DDBJ whole genome shotgun (WGS) entry which is preliminary data.</text>
</comment>
<evidence type="ECO:0000259" key="1">
    <source>
        <dbReference type="Pfam" id="PF01814"/>
    </source>
</evidence>
<dbReference type="Gene3D" id="1.20.120.520">
    <property type="entry name" value="nmb1532 protein domain like"/>
    <property type="match status" value="1"/>
</dbReference>
<gene>
    <name evidence="2" type="ORF">GOMPHAMPRED_007430</name>
</gene>
<protein>
    <recommendedName>
        <fullName evidence="1">Hemerythrin-like domain-containing protein</fullName>
    </recommendedName>
</protein>
<evidence type="ECO:0000313" key="2">
    <source>
        <dbReference type="EMBL" id="CAF9911510.1"/>
    </source>
</evidence>
<dbReference type="Pfam" id="PF01814">
    <property type="entry name" value="Hemerythrin"/>
    <property type="match status" value="1"/>
</dbReference>
<dbReference type="CDD" id="cd12108">
    <property type="entry name" value="Hr-like"/>
    <property type="match status" value="1"/>
</dbReference>
<evidence type="ECO:0000313" key="3">
    <source>
        <dbReference type="Proteomes" id="UP000664169"/>
    </source>
</evidence>
<dbReference type="InterPro" id="IPR012312">
    <property type="entry name" value="Hemerythrin-like"/>
</dbReference>
<dbReference type="OrthoDB" id="10044044at2759"/>
<dbReference type="AlphaFoldDB" id="A0A8H3ICZ8"/>
<accession>A0A8H3ICZ8</accession>
<reference evidence="2" key="1">
    <citation type="submission" date="2021-03" db="EMBL/GenBank/DDBJ databases">
        <authorList>
            <person name="Tagirdzhanova G."/>
        </authorList>
    </citation>
    <scope>NUCLEOTIDE SEQUENCE</scope>
</reference>
<sequence length="190" mass="22330">MNSESYMVKSEGDEIQDDVKTCDSEALPKLSASEFRIYNRMAEHMDYFHTNFRTTWNVLYSAATSGKRPSGMSIRQFIALGEQFCHHLTLHHTIEEQHIFPVLAKKMDAFREELELLTHHKLIHIGLEKLEKYLEDCKFGETELRLSQLKDIMDSFGAVLWEHLDAEVKQLGAENMRKYWSIKEMQRMPM</sequence>
<feature type="domain" description="Hemerythrin-like" evidence="1">
    <location>
        <begin position="42"/>
        <end position="167"/>
    </location>
</feature>
<dbReference type="PANTHER" id="PTHR38048:SF1">
    <property type="entry name" value="HEMERYTHRIN-LIKE DOMAIN-CONTAINING PROTEIN"/>
    <property type="match status" value="1"/>
</dbReference>
<dbReference type="EMBL" id="CAJPDQ010000006">
    <property type="protein sequence ID" value="CAF9911510.1"/>
    <property type="molecule type" value="Genomic_DNA"/>
</dbReference>
<organism evidence="2 3">
    <name type="scientific">Gomphillus americanus</name>
    <dbReference type="NCBI Taxonomy" id="1940652"/>
    <lineage>
        <taxon>Eukaryota</taxon>
        <taxon>Fungi</taxon>
        <taxon>Dikarya</taxon>
        <taxon>Ascomycota</taxon>
        <taxon>Pezizomycotina</taxon>
        <taxon>Lecanoromycetes</taxon>
        <taxon>OSLEUM clade</taxon>
        <taxon>Ostropomycetidae</taxon>
        <taxon>Ostropales</taxon>
        <taxon>Graphidaceae</taxon>
        <taxon>Gomphilloideae</taxon>
        <taxon>Gomphillus</taxon>
    </lineage>
</organism>
<proteinExistence type="predicted"/>
<keyword evidence="3" id="KW-1185">Reference proteome</keyword>